<dbReference type="Proteomes" id="UP000066042">
    <property type="component" value="Chromosome"/>
</dbReference>
<feature type="domain" description="PIN" evidence="2">
    <location>
        <begin position="2"/>
        <end position="118"/>
    </location>
</feature>
<evidence type="ECO:0000313" key="3">
    <source>
        <dbReference type="EMBL" id="ALM76341.1"/>
    </source>
</evidence>
<dbReference type="RefSeq" id="WP_056934744.1">
    <property type="nucleotide sequence ID" value="NZ_CP013050.1"/>
</dbReference>
<dbReference type="CDD" id="cd09873">
    <property type="entry name" value="PIN_Pae0151-like"/>
    <property type="match status" value="1"/>
</dbReference>
<dbReference type="Pfam" id="PF01850">
    <property type="entry name" value="PIN"/>
    <property type="match status" value="1"/>
</dbReference>
<evidence type="ECO:0000259" key="2">
    <source>
        <dbReference type="Pfam" id="PF01850"/>
    </source>
</evidence>
<dbReference type="PANTHER" id="PTHR35901:SF1">
    <property type="entry name" value="EXONUCLEASE VAPC9"/>
    <property type="match status" value="1"/>
</dbReference>
<dbReference type="AlphaFoldDB" id="A0A0S1XEU0"/>
<dbReference type="InterPro" id="IPR051619">
    <property type="entry name" value="TypeII_TA_RNase_PINc/VapC"/>
</dbReference>
<sequence length="146" mass="16679">MIVLDANILIDALFEKNEERRNLALDLFQAIKGKTVYVPRIFIVEVVSIAKRLGIGLSLEELFTLVERFNIKEENEIFNLAVYIAENVHPRAVDSYYIATAILTGSIVISNDKTLVKNCKKAGIKAFYLIEEHKEALNYLNKYIRS</sequence>
<dbReference type="GeneID" id="26137664"/>
<dbReference type="InterPro" id="IPR029060">
    <property type="entry name" value="PIN-like_dom_sf"/>
</dbReference>
<keyword evidence="1" id="KW-0460">Magnesium</keyword>
<protein>
    <recommendedName>
        <fullName evidence="2">PIN domain-containing protein</fullName>
    </recommendedName>
</protein>
<gene>
    <name evidence="3" type="ORF">TBCH5v1_2450</name>
</gene>
<accession>A0A0S1XEU0</accession>
<reference evidence="3 4" key="1">
    <citation type="journal article" date="2016" name="Genome Announc.">
        <title>Complete genome sequence of the hyperthermophilic and piezophilic archaeon Thermococcus barophilus Ch5, capable of growth at the expense of hydrogenogenesis from carbon monoxide and formate.</title>
        <authorList>
            <person name="Oger P."/>
            <person name="Sokolova T.G."/>
            <person name="Kozhevnikova D.A."/>
            <person name="Taranov E.A."/>
            <person name="Vannier P."/>
            <person name="Lee H.S."/>
            <person name="Kwon K.K."/>
            <person name="Kang S.G."/>
            <person name="Lee J.H."/>
            <person name="Bonch-Osmolovskaya E.A."/>
            <person name="Lebedinsky A.V."/>
        </authorList>
    </citation>
    <scope>NUCLEOTIDE SEQUENCE [LARGE SCALE GENOMIC DNA]</scope>
    <source>
        <strain evidence="4">Ch5</strain>
    </source>
</reference>
<evidence type="ECO:0000256" key="1">
    <source>
        <dbReference type="ARBA" id="ARBA00022842"/>
    </source>
</evidence>
<dbReference type="EMBL" id="CP013050">
    <property type="protein sequence ID" value="ALM76341.1"/>
    <property type="molecule type" value="Genomic_DNA"/>
</dbReference>
<organism evidence="3 4">
    <name type="scientific">Thermococcus barophilus</name>
    <dbReference type="NCBI Taxonomy" id="55802"/>
    <lineage>
        <taxon>Archaea</taxon>
        <taxon>Methanobacteriati</taxon>
        <taxon>Methanobacteriota</taxon>
        <taxon>Thermococci</taxon>
        <taxon>Thermococcales</taxon>
        <taxon>Thermococcaceae</taxon>
        <taxon>Thermococcus</taxon>
    </lineage>
</organism>
<dbReference type="PATRIC" id="fig|55802.8.peg.2435"/>
<dbReference type="PANTHER" id="PTHR35901">
    <property type="entry name" value="RIBONUCLEASE VAPC3"/>
    <property type="match status" value="1"/>
</dbReference>
<evidence type="ECO:0000313" key="4">
    <source>
        <dbReference type="Proteomes" id="UP000066042"/>
    </source>
</evidence>
<dbReference type="InterPro" id="IPR044153">
    <property type="entry name" value="PIN_Pae0151-like"/>
</dbReference>
<name>A0A0S1XEU0_THEBA</name>
<dbReference type="STRING" id="55802.TBCH5v1_2450"/>
<dbReference type="Gene3D" id="3.40.50.1010">
    <property type="entry name" value="5'-nuclease"/>
    <property type="match status" value="1"/>
</dbReference>
<dbReference type="SUPFAM" id="SSF88723">
    <property type="entry name" value="PIN domain-like"/>
    <property type="match status" value="1"/>
</dbReference>
<dbReference type="InterPro" id="IPR002716">
    <property type="entry name" value="PIN_dom"/>
</dbReference>
<proteinExistence type="predicted"/>